<accession>A0A9X6LC86</accession>
<reference evidence="2 3" key="1">
    <citation type="submission" date="2016-10" db="EMBL/GenBank/DDBJ databases">
        <title>Comparative genomics of Bacillus thuringiensis reveals a path to pathogens against multiple invertebrate hosts.</title>
        <authorList>
            <person name="Zheng J."/>
            <person name="Gao Q."/>
            <person name="Liu H."/>
            <person name="Peng D."/>
            <person name="Ruan L."/>
            <person name="Sun M."/>
        </authorList>
    </citation>
    <scope>NUCLEOTIDE SEQUENCE [LARGE SCALE GENOMIC DNA]</scope>
    <source>
        <strain evidence="2">BGSC 4AU1</strain>
    </source>
</reference>
<keyword evidence="1" id="KW-1133">Transmembrane helix</keyword>
<keyword evidence="1" id="KW-0812">Transmembrane</keyword>
<evidence type="ECO:0000313" key="2">
    <source>
        <dbReference type="EMBL" id="OUB41384.1"/>
    </source>
</evidence>
<dbReference type="AlphaFoldDB" id="A0A9X6LC86"/>
<name>A0A9X6LC86_BACUH</name>
<dbReference type="EMBL" id="MOOK01000224">
    <property type="protein sequence ID" value="OUB41384.1"/>
    <property type="molecule type" value="Genomic_DNA"/>
</dbReference>
<keyword evidence="1" id="KW-0472">Membrane</keyword>
<dbReference type="RefSeq" id="WP_016079772.1">
    <property type="nucleotide sequence ID" value="NZ_MOOK01000224.1"/>
</dbReference>
<feature type="transmembrane region" description="Helical" evidence="1">
    <location>
        <begin position="6"/>
        <end position="23"/>
    </location>
</feature>
<evidence type="ECO:0000313" key="3">
    <source>
        <dbReference type="Proteomes" id="UP000194816"/>
    </source>
</evidence>
<sequence length="64" mass="7012">MTYVTTILSIAGIVIMSLARINFKIRAFANKPAWGGLTLPLILIGFILFCIGMFLGFVNHQGIL</sequence>
<gene>
    <name evidence="2" type="ORF">BK716_30010</name>
</gene>
<dbReference type="Proteomes" id="UP000194816">
    <property type="component" value="Unassembled WGS sequence"/>
</dbReference>
<protein>
    <submittedName>
        <fullName evidence="2">Uncharacterized protein</fullName>
    </submittedName>
</protein>
<proteinExistence type="predicted"/>
<evidence type="ECO:0000256" key="1">
    <source>
        <dbReference type="SAM" id="Phobius"/>
    </source>
</evidence>
<feature type="transmembrane region" description="Helical" evidence="1">
    <location>
        <begin position="35"/>
        <end position="58"/>
    </location>
</feature>
<organism evidence="2 3">
    <name type="scientific">Bacillus thuringiensis subsp. higo</name>
    <dbReference type="NCBI Taxonomy" id="132266"/>
    <lineage>
        <taxon>Bacteria</taxon>
        <taxon>Bacillati</taxon>
        <taxon>Bacillota</taxon>
        <taxon>Bacilli</taxon>
        <taxon>Bacillales</taxon>
        <taxon>Bacillaceae</taxon>
        <taxon>Bacillus</taxon>
        <taxon>Bacillus cereus group</taxon>
    </lineage>
</organism>
<comment type="caution">
    <text evidence="2">The sequence shown here is derived from an EMBL/GenBank/DDBJ whole genome shotgun (WGS) entry which is preliminary data.</text>
</comment>